<reference evidence="1" key="1">
    <citation type="submission" date="2021-03" db="EMBL/GenBank/DDBJ databases">
        <authorList>
            <person name="Li Z."/>
            <person name="Yang C."/>
        </authorList>
    </citation>
    <scope>NUCLEOTIDE SEQUENCE</scope>
    <source>
        <strain evidence="1">Dzin_1.0</strain>
        <tissue evidence="1">Leaf</tissue>
    </source>
</reference>
<gene>
    <name evidence="1" type="ORF">J5N97_009010</name>
</gene>
<evidence type="ECO:0000313" key="2">
    <source>
        <dbReference type="Proteomes" id="UP001085076"/>
    </source>
</evidence>
<dbReference type="AlphaFoldDB" id="A0A9D5CYN7"/>
<organism evidence="1 2">
    <name type="scientific">Dioscorea zingiberensis</name>
    <dbReference type="NCBI Taxonomy" id="325984"/>
    <lineage>
        <taxon>Eukaryota</taxon>
        <taxon>Viridiplantae</taxon>
        <taxon>Streptophyta</taxon>
        <taxon>Embryophyta</taxon>
        <taxon>Tracheophyta</taxon>
        <taxon>Spermatophyta</taxon>
        <taxon>Magnoliopsida</taxon>
        <taxon>Liliopsida</taxon>
        <taxon>Dioscoreales</taxon>
        <taxon>Dioscoreaceae</taxon>
        <taxon>Dioscorea</taxon>
    </lineage>
</organism>
<accession>A0A9D5CYN7</accession>
<keyword evidence="2" id="KW-1185">Reference proteome</keyword>
<reference evidence="1" key="2">
    <citation type="journal article" date="2022" name="Hortic Res">
        <title>The genome of Dioscorea zingiberensis sheds light on the biosynthesis, origin and evolution of the medicinally important diosgenin saponins.</title>
        <authorList>
            <person name="Li Y."/>
            <person name="Tan C."/>
            <person name="Li Z."/>
            <person name="Guo J."/>
            <person name="Li S."/>
            <person name="Chen X."/>
            <person name="Wang C."/>
            <person name="Dai X."/>
            <person name="Yang H."/>
            <person name="Song W."/>
            <person name="Hou L."/>
            <person name="Xu J."/>
            <person name="Tong Z."/>
            <person name="Xu A."/>
            <person name="Yuan X."/>
            <person name="Wang W."/>
            <person name="Yang Q."/>
            <person name="Chen L."/>
            <person name="Sun Z."/>
            <person name="Wang K."/>
            <person name="Pan B."/>
            <person name="Chen J."/>
            <person name="Bao Y."/>
            <person name="Liu F."/>
            <person name="Qi X."/>
            <person name="Gang D.R."/>
            <person name="Wen J."/>
            <person name="Li J."/>
        </authorList>
    </citation>
    <scope>NUCLEOTIDE SEQUENCE</scope>
    <source>
        <strain evidence="1">Dzin_1.0</strain>
    </source>
</reference>
<dbReference type="Proteomes" id="UP001085076">
    <property type="component" value="Miscellaneous, Linkage group lg02"/>
</dbReference>
<protein>
    <submittedName>
        <fullName evidence="1">Uncharacterized protein</fullName>
    </submittedName>
</protein>
<sequence length="68" mass="7393">MLEPASRRPSATGLDLAVDWRYIGFSILFSVAARDLGLNGCDFAKMVDLKVYGLLMPRFLLGSRSVGG</sequence>
<comment type="caution">
    <text evidence="1">The sequence shown here is derived from an EMBL/GenBank/DDBJ whole genome shotgun (WGS) entry which is preliminary data.</text>
</comment>
<proteinExistence type="predicted"/>
<dbReference type="EMBL" id="JAGGNH010000002">
    <property type="protein sequence ID" value="KAJ0980755.1"/>
    <property type="molecule type" value="Genomic_DNA"/>
</dbReference>
<evidence type="ECO:0000313" key="1">
    <source>
        <dbReference type="EMBL" id="KAJ0980755.1"/>
    </source>
</evidence>
<name>A0A9D5CYN7_9LILI</name>